<dbReference type="RefSeq" id="WP_216438723.1">
    <property type="nucleotide sequence ID" value="NZ_JAHLQF010000002.1"/>
</dbReference>
<sequence length="247" mass="28973">MIKYEIPETLKEHENIIKRTFRYSNEIIFKCEETKPWESKLGGCPYLKNIEEYPVDEEGEPMLFLAQINLSDLEKLDDLPQKGLLQFFVVNDDMFGLESPIVVKYIEDYEENEAQLIKENPYEDNEGYKQSLPFSNNGKMYFETREMPISSSLELFETLFKDELSEEEYEKLSRDCYSCNSRVGGYPYFVQHDCLGFDDEDFLLLQLDIDDECGIMFGDSGNCVFSIPKDALKNKDFSKVIYDWQCC</sequence>
<dbReference type="PANTHER" id="PTHR36436:SF6">
    <property type="entry name" value="SLL5081 PROTEIN"/>
    <property type="match status" value="1"/>
</dbReference>
<accession>A0ABS6EGT8</accession>
<organism evidence="1 2">
    <name type="scientific">Clostridium mobile</name>
    <dbReference type="NCBI Taxonomy" id="2841512"/>
    <lineage>
        <taxon>Bacteria</taxon>
        <taxon>Bacillati</taxon>
        <taxon>Bacillota</taxon>
        <taxon>Clostridia</taxon>
        <taxon>Eubacteriales</taxon>
        <taxon>Clostridiaceae</taxon>
        <taxon>Clostridium</taxon>
    </lineage>
</organism>
<dbReference type="Pfam" id="PF09234">
    <property type="entry name" value="DUF1963"/>
    <property type="match status" value="1"/>
</dbReference>
<dbReference type="PANTHER" id="PTHR36436">
    <property type="entry name" value="SLL5081 PROTEIN"/>
    <property type="match status" value="1"/>
</dbReference>
<dbReference type="Proteomes" id="UP000726170">
    <property type="component" value="Unassembled WGS sequence"/>
</dbReference>
<protein>
    <submittedName>
        <fullName evidence="1">DUF1963 domain-containing protein</fullName>
    </submittedName>
</protein>
<gene>
    <name evidence="1" type="ORF">KQI86_07820</name>
</gene>
<reference evidence="1 2" key="1">
    <citation type="submission" date="2021-06" db="EMBL/GenBank/DDBJ databases">
        <authorList>
            <person name="Sun Q."/>
            <person name="Li D."/>
        </authorList>
    </citation>
    <scope>NUCLEOTIDE SEQUENCE [LARGE SCALE GENOMIC DNA]</scope>
    <source>
        <strain evidence="1 2">MSJ-11</strain>
    </source>
</reference>
<name>A0ABS6EGT8_9CLOT</name>
<comment type="caution">
    <text evidence="1">The sequence shown here is derived from an EMBL/GenBank/DDBJ whole genome shotgun (WGS) entry which is preliminary data.</text>
</comment>
<proteinExistence type="predicted"/>
<keyword evidence="2" id="KW-1185">Reference proteome</keyword>
<evidence type="ECO:0000313" key="1">
    <source>
        <dbReference type="EMBL" id="MBU5484235.1"/>
    </source>
</evidence>
<dbReference type="InterPro" id="IPR015315">
    <property type="entry name" value="DUF1963"/>
</dbReference>
<dbReference type="EMBL" id="JAHLQF010000002">
    <property type="protein sequence ID" value="MBU5484235.1"/>
    <property type="molecule type" value="Genomic_DNA"/>
</dbReference>
<evidence type="ECO:0000313" key="2">
    <source>
        <dbReference type="Proteomes" id="UP000726170"/>
    </source>
</evidence>